<dbReference type="Proteomes" id="UP000278792">
    <property type="component" value="Unassembled WGS sequence"/>
</dbReference>
<evidence type="ECO:0000313" key="2">
    <source>
        <dbReference type="Proteomes" id="UP000278792"/>
    </source>
</evidence>
<accession>A0A3N3DV30</accession>
<proteinExistence type="predicted"/>
<comment type="caution">
    <text evidence="1">The sequence shown here is derived from an EMBL/GenBank/DDBJ whole genome shotgun (WGS) entry which is preliminary data.</text>
</comment>
<sequence length="98" mass="10915">MLPRFGLLSLRKLMVVLCTVMLLLWTNLAVIHHQLDLDISHHEHHHCQLFASVVHGAKSSAQAHLLNLSTEPPPSLAVYQYLEASVIAQIARAPPKLI</sequence>
<gene>
    <name evidence="1" type="ORF">EGH82_19475</name>
</gene>
<dbReference type="InterPro" id="IPR019731">
    <property type="entry name" value="DUF2607"/>
</dbReference>
<dbReference type="AlphaFoldDB" id="A0A3N3DV30"/>
<name>A0A3N3DV30_9VIBR</name>
<protein>
    <submittedName>
        <fullName evidence="1">DUF2607 family protein</fullName>
    </submittedName>
</protein>
<dbReference type="EMBL" id="RKIK01000087">
    <property type="protein sequence ID" value="ROV58236.1"/>
    <property type="molecule type" value="Genomic_DNA"/>
</dbReference>
<dbReference type="OrthoDB" id="5896938at2"/>
<reference evidence="1 2" key="1">
    <citation type="submission" date="2018-11" db="EMBL/GenBank/DDBJ databases">
        <title>Vibrio ponticus strain CAIM 1751 pathogenic for the snapper Lutjanus guttatus.</title>
        <authorList>
            <person name="Soto-Rodriguez S."/>
            <person name="Lozano-Olvera R."/>
            <person name="Gomez-Gil B."/>
        </authorList>
    </citation>
    <scope>NUCLEOTIDE SEQUENCE [LARGE SCALE GENOMIC DNA]</scope>
    <source>
        <strain evidence="1 2">CAIM 1751</strain>
    </source>
</reference>
<organism evidence="1 2">
    <name type="scientific">Vibrio ponticus</name>
    <dbReference type="NCBI Taxonomy" id="265668"/>
    <lineage>
        <taxon>Bacteria</taxon>
        <taxon>Pseudomonadati</taxon>
        <taxon>Pseudomonadota</taxon>
        <taxon>Gammaproteobacteria</taxon>
        <taxon>Vibrionales</taxon>
        <taxon>Vibrionaceae</taxon>
        <taxon>Vibrio</taxon>
    </lineage>
</organism>
<dbReference type="Pfam" id="PF10795">
    <property type="entry name" value="DUF2607"/>
    <property type="match status" value="1"/>
</dbReference>
<evidence type="ECO:0000313" key="1">
    <source>
        <dbReference type="EMBL" id="ROV58236.1"/>
    </source>
</evidence>